<dbReference type="SUPFAM" id="SSF52540">
    <property type="entry name" value="P-loop containing nucleoside triphosphate hydrolases"/>
    <property type="match status" value="1"/>
</dbReference>
<name>A0L869_MAGMM</name>
<dbReference type="Proteomes" id="UP000002586">
    <property type="component" value="Chromosome"/>
</dbReference>
<dbReference type="HOGENOM" id="CLU_065155_2_0_5"/>
<dbReference type="EMBL" id="CP000471">
    <property type="protein sequence ID" value="ABK44162.1"/>
    <property type="molecule type" value="Genomic_DNA"/>
</dbReference>
<dbReference type="RefSeq" id="WP_011713310.1">
    <property type="nucleotide sequence ID" value="NC_008576.1"/>
</dbReference>
<dbReference type="STRING" id="156889.Mmc1_1653"/>
<keyword evidence="2" id="KW-1185">Reference proteome</keyword>
<evidence type="ECO:0000313" key="1">
    <source>
        <dbReference type="EMBL" id="ABK44162.1"/>
    </source>
</evidence>
<dbReference type="eggNOG" id="COG1102">
    <property type="taxonomic scope" value="Bacteria"/>
</dbReference>
<gene>
    <name evidence="1" type="ordered locus">Mmc1_1653</name>
</gene>
<organism evidence="1 2">
    <name type="scientific">Magnetococcus marinus (strain ATCC BAA-1437 / JCM 17883 / MC-1)</name>
    <dbReference type="NCBI Taxonomy" id="156889"/>
    <lineage>
        <taxon>Bacteria</taxon>
        <taxon>Pseudomonadati</taxon>
        <taxon>Pseudomonadota</taxon>
        <taxon>Magnetococcia</taxon>
        <taxon>Magnetococcales</taxon>
        <taxon>Magnetococcaceae</taxon>
        <taxon>Magnetococcus</taxon>
    </lineage>
</organism>
<dbReference type="InterPro" id="IPR027417">
    <property type="entry name" value="P-loop_NTPase"/>
</dbReference>
<evidence type="ECO:0000313" key="2">
    <source>
        <dbReference type="Proteomes" id="UP000002586"/>
    </source>
</evidence>
<protein>
    <recommendedName>
        <fullName evidence="3">Cytidylate kinase</fullName>
    </recommendedName>
</protein>
<reference evidence="1 2" key="2">
    <citation type="journal article" date="2012" name="Int. J. Syst. Evol. Microbiol.">
        <title>Magnetococcus marinus gen. nov., sp. nov., a marine, magnetotactic bacterium that represents a novel lineage (Magnetococcaceae fam. nov.; Magnetococcales ord. nov.) at the base of the Alphaproteobacteria.</title>
        <authorList>
            <person name="Bazylinski D.A."/>
            <person name="Williams T.J."/>
            <person name="Lefevre C.T."/>
            <person name="Berg R.J."/>
            <person name="Zhang C.L."/>
            <person name="Bowser S.S."/>
            <person name="Dean A.J."/>
            <person name="Beveridge T.J."/>
        </authorList>
    </citation>
    <scope>NUCLEOTIDE SEQUENCE [LARGE SCALE GENOMIC DNA]</scope>
    <source>
        <strain evidence="2">ATCC BAA-1437 / JCM 17883 / MC-1</strain>
    </source>
</reference>
<proteinExistence type="predicted"/>
<reference evidence="2" key="1">
    <citation type="journal article" date="2009" name="Appl. Environ. Microbiol.">
        <title>Complete genome sequence of the chemolithoautotrophic marine magnetotactic coccus strain MC-1.</title>
        <authorList>
            <person name="Schubbe S."/>
            <person name="Williams T.J."/>
            <person name="Xie G."/>
            <person name="Kiss H.E."/>
            <person name="Brettin T.S."/>
            <person name="Martinez D."/>
            <person name="Ross C.A."/>
            <person name="Schuler D."/>
            <person name="Cox B.L."/>
            <person name="Nealson K.H."/>
            <person name="Bazylinski D.A."/>
        </authorList>
    </citation>
    <scope>NUCLEOTIDE SEQUENCE [LARGE SCALE GENOMIC DNA]</scope>
    <source>
        <strain evidence="2">ATCC BAA-1437 / JCM 17883 / MC-1</strain>
    </source>
</reference>
<dbReference type="OrthoDB" id="9781180at2"/>
<accession>A0L869</accession>
<dbReference type="Pfam" id="PF13189">
    <property type="entry name" value="Cytidylate_kin2"/>
    <property type="match status" value="1"/>
</dbReference>
<dbReference type="Gene3D" id="3.40.50.300">
    <property type="entry name" value="P-loop containing nucleotide triphosphate hydrolases"/>
    <property type="match status" value="1"/>
</dbReference>
<dbReference type="AlphaFoldDB" id="A0L869"/>
<evidence type="ECO:0008006" key="3">
    <source>
        <dbReference type="Google" id="ProtNLM"/>
    </source>
</evidence>
<dbReference type="KEGG" id="mgm:Mmc1_1653"/>
<sequence length="229" mass="25281">MPHAIIEEQFFEGGGQDSAAEQTPPPLVAVSGEYGAGAEDVAKLLAERLGVQCFDPPLMQRIVEEAQSNYALQERLDELMPNKIKGWLATFMKKNRGKGEISYLHLVKAMMGISAKGGVIIGMGAHLILSDRQVFRLKVEAGPDYCSGRIAKATGIDIKAAEKMCARVDRERVKFVKEIYERFPTDATYYDLVLSAETFSPQQMTEMAIQAMCLAKLDMPATLCNKKSK</sequence>